<organism evidence="1 2">
    <name type="scientific">Herbiconiux moechotypicola</name>
    <dbReference type="NCBI Taxonomy" id="637393"/>
    <lineage>
        <taxon>Bacteria</taxon>
        <taxon>Bacillati</taxon>
        <taxon>Actinomycetota</taxon>
        <taxon>Actinomycetes</taxon>
        <taxon>Micrococcales</taxon>
        <taxon>Microbacteriaceae</taxon>
        <taxon>Herbiconiux</taxon>
    </lineage>
</organism>
<dbReference type="PANTHER" id="PTHR30032:SF8">
    <property type="entry name" value="GERMINATION-SPECIFIC N-ACETYLMURAMOYL-L-ALANINE AMIDASE"/>
    <property type="match status" value="1"/>
</dbReference>
<dbReference type="PANTHER" id="PTHR30032">
    <property type="entry name" value="N-ACETYLMURAMOYL-L-ALANINE AMIDASE-RELATED"/>
    <property type="match status" value="1"/>
</dbReference>
<dbReference type="Gene3D" id="3.40.50.12090">
    <property type="match status" value="1"/>
</dbReference>
<dbReference type="SUPFAM" id="SSF101898">
    <property type="entry name" value="NHL repeat"/>
    <property type="match status" value="1"/>
</dbReference>
<dbReference type="Pfam" id="PF04122">
    <property type="entry name" value="CW_binding_2"/>
    <property type="match status" value="3"/>
</dbReference>
<dbReference type="Gene3D" id="2.130.10.10">
    <property type="entry name" value="YVTN repeat-like/Quinoprotein amine dehydrogenase"/>
    <property type="match status" value="1"/>
</dbReference>
<comment type="caution">
    <text evidence="1">The sequence shown here is derived from an EMBL/GenBank/DDBJ whole genome shotgun (WGS) entry which is preliminary data.</text>
</comment>
<evidence type="ECO:0000313" key="2">
    <source>
        <dbReference type="Proteomes" id="UP001500929"/>
    </source>
</evidence>
<name>A0ABN3DBJ6_9MICO</name>
<protein>
    <recommendedName>
        <fullName evidence="3">Cell wall-binding repeat-containing protein</fullName>
    </recommendedName>
</protein>
<dbReference type="Proteomes" id="UP001500929">
    <property type="component" value="Unassembled WGS sequence"/>
</dbReference>
<keyword evidence="2" id="KW-1185">Reference proteome</keyword>
<dbReference type="InterPro" id="IPR015943">
    <property type="entry name" value="WD40/YVTN_repeat-like_dom_sf"/>
</dbReference>
<proteinExistence type="predicted"/>
<dbReference type="InterPro" id="IPR051922">
    <property type="entry name" value="Bact_Sporulation_Assoc"/>
</dbReference>
<dbReference type="InterPro" id="IPR007253">
    <property type="entry name" value="Cell_wall-bd_2"/>
</dbReference>
<evidence type="ECO:0008006" key="3">
    <source>
        <dbReference type="Google" id="ProtNLM"/>
    </source>
</evidence>
<gene>
    <name evidence="1" type="ORF">GCM10009851_08330</name>
</gene>
<evidence type="ECO:0000313" key="1">
    <source>
        <dbReference type="EMBL" id="GAA2226681.1"/>
    </source>
</evidence>
<reference evidence="1 2" key="1">
    <citation type="journal article" date="2019" name="Int. J. Syst. Evol. Microbiol.">
        <title>The Global Catalogue of Microorganisms (GCM) 10K type strain sequencing project: providing services to taxonomists for standard genome sequencing and annotation.</title>
        <authorList>
            <consortium name="The Broad Institute Genomics Platform"/>
            <consortium name="The Broad Institute Genome Sequencing Center for Infectious Disease"/>
            <person name="Wu L."/>
            <person name="Ma J."/>
        </authorList>
    </citation>
    <scope>NUCLEOTIDE SEQUENCE [LARGE SCALE GENOMIC DNA]</scope>
    <source>
        <strain evidence="1 2">JCM 16117</strain>
    </source>
</reference>
<sequence length="639" mass="65647">MFRRRLIRTTAAVVAVLVSGLLAPAASWALPRGIHLTLVDARSTPRPATSLADLVLDDSGSRAYAVDTEGGRIEVFDVAGDAVMHRSTVTVGAAPVAISLDRASQKLYVADRVDSSIRVIDTNPLSPTSETVVTSIPVGSPSFAVTVDESAREMHVTGPNFALTTVDLDSGTVTSVPIGIGANHLAVDPVTHTVFAAGFSSNLLVEVKPGSSPVTHTMSGEVSLVDWVDTHLYLGLHEVASNDNYLQRFDSDLTLRATSPSMGSAPSGIAIDRSDDVILVAVGSRRINFLRASGLEDEGSNTATPVVAGIAMAADSERLLTRGGSTLSMFDITVDPPIGVSRLGGSDRYAASAAISADAFATGVGVAYIASGETFPDALAASAAAGLRRAPLLLTPRDDVPASIRAELGRLKPRSIVVIGGERTVSPAVIRELGDYTTGAVERIDGPDRFSVSAAVSARTFASGVTVAYVASGRGYADALSASAAAGAAKGPVLLVDTNSVPEAVRKELARLKPASLVIVGGRNSVSEATAKDLGTVATVTRIAGADRFESASAISKLAFPAGSASVYVASGENFPDALSGSAAAIRRGAPILLVGKNVIPPSVRDELTRLKPLHIAVLGGTETVSDAVKSQLGAYIAR</sequence>
<dbReference type="EMBL" id="BAAAQY010000002">
    <property type="protein sequence ID" value="GAA2226681.1"/>
    <property type="molecule type" value="Genomic_DNA"/>
</dbReference>
<accession>A0ABN3DBJ6</accession>